<dbReference type="AlphaFoldDB" id="A0A9P6JLW1"/>
<sequence length="233" mass="24984">MSNFKSLIFAFFAFLQLTTFVTARPQFKNQMKRDVDQPTLLTNAARMAAGLPPMKPRSMYTPTYVAARSNPSSVPVDHYVEIRRTSNQNSVGYISKIFPYGPTTINGLKMTVSIPSGSSPANLAITIGGAAYPYLGFSGDTLSASGTNAMTTTNAVPALSKAQSVGNSYAGSKSESAIWSYSPSTGKMTPSWIQATGSAVAVKLWYYPLNDSVGLIRSSNNPITGYQVDLYVV</sequence>
<organism evidence="2 3">
    <name type="scientific">Crepidotus variabilis</name>
    <dbReference type="NCBI Taxonomy" id="179855"/>
    <lineage>
        <taxon>Eukaryota</taxon>
        <taxon>Fungi</taxon>
        <taxon>Dikarya</taxon>
        <taxon>Basidiomycota</taxon>
        <taxon>Agaricomycotina</taxon>
        <taxon>Agaricomycetes</taxon>
        <taxon>Agaricomycetidae</taxon>
        <taxon>Agaricales</taxon>
        <taxon>Agaricineae</taxon>
        <taxon>Crepidotaceae</taxon>
        <taxon>Crepidotus</taxon>
    </lineage>
</organism>
<keyword evidence="3" id="KW-1185">Reference proteome</keyword>
<evidence type="ECO:0000256" key="1">
    <source>
        <dbReference type="SAM" id="SignalP"/>
    </source>
</evidence>
<dbReference type="EMBL" id="MU157886">
    <property type="protein sequence ID" value="KAF9525258.1"/>
    <property type="molecule type" value="Genomic_DNA"/>
</dbReference>
<gene>
    <name evidence="2" type="ORF">CPB83DRAFT_859769</name>
</gene>
<dbReference type="OrthoDB" id="4584900at2759"/>
<dbReference type="Proteomes" id="UP000807306">
    <property type="component" value="Unassembled WGS sequence"/>
</dbReference>
<evidence type="ECO:0000313" key="3">
    <source>
        <dbReference type="Proteomes" id="UP000807306"/>
    </source>
</evidence>
<feature type="signal peptide" evidence="1">
    <location>
        <begin position="1"/>
        <end position="23"/>
    </location>
</feature>
<accession>A0A9P6JLW1</accession>
<reference evidence="2" key="1">
    <citation type="submission" date="2020-11" db="EMBL/GenBank/DDBJ databases">
        <authorList>
            <consortium name="DOE Joint Genome Institute"/>
            <person name="Ahrendt S."/>
            <person name="Riley R."/>
            <person name="Andreopoulos W."/>
            <person name="Labutti K."/>
            <person name="Pangilinan J."/>
            <person name="Ruiz-Duenas F.J."/>
            <person name="Barrasa J.M."/>
            <person name="Sanchez-Garcia M."/>
            <person name="Camarero S."/>
            <person name="Miyauchi S."/>
            <person name="Serrano A."/>
            <person name="Linde D."/>
            <person name="Babiker R."/>
            <person name="Drula E."/>
            <person name="Ayuso-Fernandez I."/>
            <person name="Pacheco R."/>
            <person name="Padilla G."/>
            <person name="Ferreira P."/>
            <person name="Barriuso J."/>
            <person name="Kellner H."/>
            <person name="Castanera R."/>
            <person name="Alfaro M."/>
            <person name="Ramirez L."/>
            <person name="Pisabarro A.G."/>
            <person name="Kuo A."/>
            <person name="Tritt A."/>
            <person name="Lipzen A."/>
            <person name="He G."/>
            <person name="Yan M."/>
            <person name="Ng V."/>
            <person name="Cullen D."/>
            <person name="Martin F."/>
            <person name="Rosso M.-N."/>
            <person name="Henrissat B."/>
            <person name="Hibbett D."/>
            <person name="Martinez A.T."/>
            <person name="Grigoriev I.V."/>
        </authorList>
    </citation>
    <scope>NUCLEOTIDE SEQUENCE</scope>
    <source>
        <strain evidence="2">CBS 506.95</strain>
    </source>
</reference>
<name>A0A9P6JLW1_9AGAR</name>
<protein>
    <submittedName>
        <fullName evidence="2">Uncharacterized protein</fullName>
    </submittedName>
</protein>
<evidence type="ECO:0000313" key="2">
    <source>
        <dbReference type="EMBL" id="KAF9525258.1"/>
    </source>
</evidence>
<proteinExistence type="predicted"/>
<feature type="chain" id="PRO_5040288058" evidence="1">
    <location>
        <begin position="24"/>
        <end position="233"/>
    </location>
</feature>
<comment type="caution">
    <text evidence="2">The sequence shown here is derived from an EMBL/GenBank/DDBJ whole genome shotgun (WGS) entry which is preliminary data.</text>
</comment>
<keyword evidence="1" id="KW-0732">Signal</keyword>